<dbReference type="Pfam" id="PF13424">
    <property type="entry name" value="TPR_12"/>
    <property type="match status" value="3"/>
</dbReference>
<dbReference type="Pfam" id="PF13374">
    <property type="entry name" value="TPR_10"/>
    <property type="match status" value="1"/>
</dbReference>
<dbReference type="Proteomes" id="UP000648239">
    <property type="component" value="Unassembled WGS sequence"/>
</dbReference>
<evidence type="ECO:0000259" key="4">
    <source>
        <dbReference type="Pfam" id="PF12770"/>
    </source>
</evidence>
<dbReference type="AlphaFoldDB" id="A0A8J7C2C5"/>
<protein>
    <submittedName>
        <fullName evidence="5">CHAT domain-containing protein</fullName>
    </submittedName>
</protein>
<evidence type="ECO:0000256" key="3">
    <source>
        <dbReference type="PROSITE-ProRule" id="PRU00339"/>
    </source>
</evidence>
<feature type="domain" description="CHAT" evidence="4">
    <location>
        <begin position="635"/>
        <end position="972"/>
    </location>
</feature>
<dbReference type="InterPro" id="IPR011990">
    <property type="entry name" value="TPR-like_helical_dom_sf"/>
</dbReference>
<feature type="repeat" description="TPR" evidence="3">
    <location>
        <begin position="187"/>
        <end position="220"/>
    </location>
</feature>
<keyword evidence="1" id="KW-0677">Repeat</keyword>
<evidence type="ECO:0000313" key="6">
    <source>
        <dbReference type="Proteomes" id="UP000648239"/>
    </source>
</evidence>
<dbReference type="PANTHER" id="PTHR45641">
    <property type="entry name" value="TETRATRICOPEPTIDE REPEAT PROTEIN (AFU_ORTHOLOGUE AFUA_6G03870)"/>
    <property type="match status" value="1"/>
</dbReference>
<sequence length="974" mass="105858">MVFFFLWVSGGQPVQADGADGLKALEETIEAGEYAAALDMADRMLAAATSEFGPESVQVAAILNLQVGALWYSGKYNAEVQALAEKALGIRRAAFGDEHPDTVASMNSLGNIMYMRGNFRGALETYAATLKARQAILPPGHKDVATSLNNLALAQYRTGNNSEARKNFEQALLIREKVFGPRHMKLNSTVMNIGLIYQNEGDDEKALHHFHRALEIIEKNHGPNHPLAADVLLNIQQLYASAGRYEEALVYCNRGLGVMEKTDRLDHSDAINLRVELATITWHLGDRATAATMFRKALAEMQKVVEPDSPILIPIMHNVAFVLGEEGRYREAETMLRKALTLSIRTYGLDGYRSREIYGFLADLHNKEGNYTAAIDDAVEAERLRLESFHKVAPGLTEAEALRMDRARGNRLDWADDALLKLHEQLPSGKQDPARKNAVNIATEKYWNQLVHSRAAILDEVGARGRILQTATDRNTRNLLQVLNEIQGKLGDLLQQGEGGTRDSSYLKTLEETLEAKARAERALAEKSFEMRRRLSAQTIDLEDVRAALPERTALVAFSTFHHSERSPLVDAAPAKTVKIYFALVLEAGAEAPLAIRIGEGPELEDRIRSWKQEAGTPPSALPLLAGKSEDRYRKAGNALREMLWDPVAARLGTVDQIMIVPVDQINLVSFATLPDGQGGYLAESAIRLHYLSAERDLAASPAPAGGQGLLVLGGIRYQEGETEVRGKSGAGDTCRTLSDLSFTPLPGSRIEATEIATLWARSRGNNPGPVLLTGLKATESGFKKASPGKEILHLATHGFFAAASCTGSGDRSSELTGDDTDLEILVDADLEANPLLLTGLALAGANDIHSGNGDDGLLSAAEIAGLPLNGVQWAVLSACETGLGRIQTAEGVLGMRRAFQIAGVSTLIMSLWPVEDQATREWMAGLYKARLKGSSTTEAVQRATVGIIKALKEKKRSTHPYAWGAFVAAGDYR</sequence>
<gene>
    <name evidence="5" type="ORF">IFK94_13055</name>
</gene>
<evidence type="ECO:0000256" key="2">
    <source>
        <dbReference type="ARBA" id="ARBA00022803"/>
    </source>
</evidence>
<dbReference type="SUPFAM" id="SSF48452">
    <property type="entry name" value="TPR-like"/>
    <property type="match status" value="2"/>
</dbReference>
<dbReference type="SMART" id="SM00028">
    <property type="entry name" value="TPR"/>
    <property type="match status" value="7"/>
</dbReference>
<dbReference type="EMBL" id="JACXWD010000056">
    <property type="protein sequence ID" value="MBD3869045.1"/>
    <property type="molecule type" value="Genomic_DNA"/>
</dbReference>
<dbReference type="PROSITE" id="PS50005">
    <property type="entry name" value="TPR"/>
    <property type="match status" value="1"/>
</dbReference>
<organism evidence="5 6">
    <name type="scientific">Candidatus Polarisedimenticola svalbardensis</name>
    <dbReference type="NCBI Taxonomy" id="2886004"/>
    <lineage>
        <taxon>Bacteria</taxon>
        <taxon>Pseudomonadati</taxon>
        <taxon>Acidobacteriota</taxon>
        <taxon>Candidatus Polarisedimenticolia</taxon>
        <taxon>Candidatus Polarisedimenticolales</taxon>
        <taxon>Candidatus Polarisedimenticolaceae</taxon>
        <taxon>Candidatus Polarisedimenticola</taxon>
    </lineage>
</organism>
<name>A0A8J7C2C5_9BACT</name>
<evidence type="ECO:0000256" key="1">
    <source>
        <dbReference type="ARBA" id="ARBA00022737"/>
    </source>
</evidence>
<dbReference type="InterPro" id="IPR019734">
    <property type="entry name" value="TPR_rpt"/>
</dbReference>
<comment type="caution">
    <text evidence="5">The sequence shown here is derived from an EMBL/GenBank/DDBJ whole genome shotgun (WGS) entry which is preliminary data.</text>
</comment>
<accession>A0A8J7C2C5</accession>
<dbReference type="InterPro" id="IPR024983">
    <property type="entry name" value="CHAT_dom"/>
</dbReference>
<keyword evidence="2 3" id="KW-0802">TPR repeat</keyword>
<dbReference type="Pfam" id="PF12770">
    <property type="entry name" value="CHAT"/>
    <property type="match status" value="1"/>
</dbReference>
<dbReference type="PANTHER" id="PTHR45641:SF19">
    <property type="entry name" value="NEPHROCYSTIN-3"/>
    <property type="match status" value="1"/>
</dbReference>
<dbReference type="Gene3D" id="1.25.40.10">
    <property type="entry name" value="Tetratricopeptide repeat domain"/>
    <property type="match status" value="2"/>
</dbReference>
<proteinExistence type="predicted"/>
<reference evidence="5 6" key="1">
    <citation type="submission" date="2020-08" db="EMBL/GenBank/DDBJ databases">
        <title>Acidobacteriota in marine sediments use diverse sulfur dissimilation pathways.</title>
        <authorList>
            <person name="Wasmund K."/>
        </authorList>
    </citation>
    <scope>NUCLEOTIDE SEQUENCE [LARGE SCALE GENOMIC DNA]</scope>
    <source>
        <strain evidence="5">MAG AM4</strain>
    </source>
</reference>
<evidence type="ECO:0000313" key="5">
    <source>
        <dbReference type="EMBL" id="MBD3869045.1"/>
    </source>
</evidence>